<dbReference type="Proteomes" id="UP000094065">
    <property type="component" value="Unassembled WGS sequence"/>
</dbReference>
<feature type="transmembrane region" description="Helical" evidence="7">
    <location>
        <begin position="430"/>
        <end position="450"/>
    </location>
</feature>
<dbReference type="AlphaFoldDB" id="A0A1E3I1G4"/>
<name>A0A1E3I1G4_9TREE</name>
<evidence type="ECO:0008006" key="10">
    <source>
        <dbReference type="Google" id="ProtNLM"/>
    </source>
</evidence>
<dbReference type="RefSeq" id="XP_018996504.1">
    <property type="nucleotide sequence ID" value="XM_019136101.1"/>
</dbReference>
<proteinExistence type="predicted"/>
<feature type="region of interest" description="Disordered" evidence="6">
    <location>
        <begin position="1"/>
        <end position="73"/>
    </location>
</feature>
<organism evidence="8 9">
    <name type="scientific">Cryptococcus amylolentus CBS 6039</name>
    <dbReference type="NCBI Taxonomy" id="1295533"/>
    <lineage>
        <taxon>Eukaryota</taxon>
        <taxon>Fungi</taxon>
        <taxon>Dikarya</taxon>
        <taxon>Basidiomycota</taxon>
        <taxon>Agaricomycotina</taxon>
        <taxon>Tremellomycetes</taxon>
        <taxon>Tremellales</taxon>
        <taxon>Cryptococcaceae</taxon>
        <taxon>Cryptococcus</taxon>
    </lineage>
</organism>
<dbReference type="Pfam" id="PF07690">
    <property type="entry name" value="MFS_1"/>
    <property type="match status" value="1"/>
</dbReference>
<evidence type="ECO:0000256" key="5">
    <source>
        <dbReference type="ARBA" id="ARBA00023136"/>
    </source>
</evidence>
<dbReference type="PANTHER" id="PTHR43791:SF65">
    <property type="entry name" value="MAJOR FACILITATOR SUPERFAMILY (MFS) PROFILE DOMAIN-CONTAINING PROTEIN-RELATED"/>
    <property type="match status" value="1"/>
</dbReference>
<keyword evidence="5 7" id="KW-0472">Membrane</keyword>
<feature type="compositionally biased region" description="Polar residues" evidence="6">
    <location>
        <begin position="11"/>
        <end position="21"/>
    </location>
</feature>
<dbReference type="InterPro" id="IPR011701">
    <property type="entry name" value="MFS"/>
</dbReference>
<evidence type="ECO:0000256" key="2">
    <source>
        <dbReference type="ARBA" id="ARBA00022448"/>
    </source>
</evidence>
<feature type="compositionally biased region" description="Polar residues" evidence="6">
    <location>
        <begin position="41"/>
        <end position="50"/>
    </location>
</feature>
<feature type="transmembrane region" description="Helical" evidence="7">
    <location>
        <begin position="553"/>
        <end position="573"/>
    </location>
</feature>
<dbReference type="GeneID" id="30153784"/>
<dbReference type="InterPro" id="IPR036259">
    <property type="entry name" value="MFS_trans_sf"/>
</dbReference>
<dbReference type="FunFam" id="1.20.1250.20:FF:000106">
    <property type="entry name" value="MFS transporter, putative"/>
    <property type="match status" value="1"/>
</dbReference>
<evidence type="ECO:0000313" key="9">
    <source>
        <dbReference type="Proteomes" id="UP000094065"/>
    </source>
</evidence>
<evidence type="ECO:0000256" key="4">
    <source>
        <dbReference type="ARBA" id="ARBA00022989"/>
    </source>
</evidence>
<comment type="caution">
    <text evidence="8">The sequence shown here is derived from an EMBL/GenBank/DDBJ whole genome shotgun (WGS) entry which is preliminary data.</text>
</comment>
<feature type="transmembrane region" description="Helical" evidence="7">
    <location>
        <begin position="244"/>
        <end position="267"/>
    </location>
</feature>
<feature type="transmembrane region" description="Helical" evidence="7">
    <location>
        <begin position="279"/>
        <end position="300"/>
    </location>
</feature>
<accession>A0A1E3I1G4</accession>
<dbReference type="EMBL" id="AWGJ01000003">
    <property type="protein sequence ID" value="ODN82185.1"/>
    <property type="molecule type" value="Genomic_DNA"/>
</dbReference>
<evidence type="ECO:0000256" key="7">
    <source>
        <dbReference type="SAM" id="Phobius"/>
    </source>
</evidence>
<keyword evidence="2" id="KW-0813">Transport</keyword>
<feature type="transmembrane region" description="Helical" evidence="7">
    <location>
        <begin position="218"/>
        <end position="237"/>
    </location>
</feature>
<feature type="compositionally biased region" description="Basic and acidic residues" evidence="6">
    <location>
        <begin position="1"/>
        <end position="10"/>
    </location>
</feature>
<dbReference type="Gene3D" id="1.20.1250.20">
    <property type="entry name" value="MFS general substrate transporter like domains"/>
    <property type="match status" value="1"/>
</dbReference>
<evidence type="ECO:0000313" key="8">
    <source>
        <dbReference type="EMBL" id="ODN82185.1"/>
    </source>
</evidence>
<gene>
    <name evidence="8" type="ORF">L202_02475</name>
</gene>
<feature type="compositionally biased region" description="Basic and acidic residues" evidence="6">
    <location>
        <begin position="54"/>
        <end position="71"/>
    </location>
</feature>
<feature type="transmembrane region" description="Helical" evidence="7">
    <location>
        <begin position="312"/>
        <end position="333"/>
    </location>
</feature>
<keyword evidence="3 7" id="KW-0812">Transmembrane</keyword>
<dbReference type="PANTHER" id="PTHR43791">
    <property type="entry name" value="PERMEASE-RELATED"/>
    <property type="match status" value="1"/>
</dbReference>
<keyword evidence="9" id="KW-1185">Reference proteome</keyword>
<dbReference type="OrthoDB" id="1935484at2759"/>
<evidence type="ECO:0000256" key="3">
    <source>
        <dbReference type="ARBA" id="ARBA00022692"/>
    </source>
</evidence>
<sequence>MVSPHAKEETPITSRDNSIKSLSALPSDEDYDVERKHTDQYPVNTLTSHQPAPDAKDHLPNSGSDLEKPQQRPEAAMGDAILRFLGVRKRLPEDHPDAIATQYSELWDSDKVEEYKKLYIRDDWENIEAFDPSFRWTIKEEKQTRRAVDWKIMLWVCIMFSALNIDRGNLSNATSDNILDDLNISTDDYNLGVTISKVGFLIAELPSQLISKRLGPDVWIPIQIIIFSILSGAQFWLNGRASFLALRFLIAVFQGGFIPDTILYLSYFYPSRPLPIRLAFYWMSSSFVDIFVGFCAVGLLKMRGVLGYAGWRWLFLIEGLFTLLIGIASFFLMPTAPAKTKSWHHPKGYFTDKQVKIIVNSAVIRDDPGKASMHNRQPLSIKSIWRCCLDYDLYPLYALGLMFGIPKYPVAQYLSLSLRQLGFNVIETNLLTIPSTVCGLLTQLGITVLSELVNNRSFVASAEDLWLLPCFVALVTLAEPVNPWSYFAVATVLLSYPYTHAIQVAWCSRNSGSVEMRTVSASLYNMFVQVSAMIGANVYQAKDKPRYYKANKILIGIIVFNCVVLYPGTYLYYKWRNGQKAKVWDAMSEESRKEYLATTEDKGNKRLDFRFAL</sequence>
<protein>
    <recommendedName>
        <fullName evidence="10">Major facilitator superfamily (MFS) profile domain-containing protein</fullName>
    </recommendedName>
</protein>
<dbReference type="GO" id="GO:0022857">
    <property type="term" value="F:transmembrane transporter activity"/>
    <property type="evidence" value="ECO:0007669"/>
    <property type="project" value="InterPro"/>
</dbReference>
<dbReference type="GO" id="GO:0016020">
    <property type="term" value="C:membrane"/>
    <property type="evidence" value="ECO:0007669"/>
    <property type="project" value="UniProtKB-SubCell"/>
</dbReference>
<evidence type="ECO:0000256" key="1">
    <source>
        <dbReference type="ARBA" id="ARBA00004141"/>
    </source>
</evidence>
<feature type="transmembrane region" description="Helical" evidence="7">
    <location>
        <begin position="484"/>
        <end position="502"/>
    </location>
</feature>
<evidence type="ECO:0000256" key="6">
    <source>
        <dbReference type="SAM" id="MobiDB-lite"/>
    </source>
</evidence>
<feature type="transmembrane region" description="Helical" evidence="7">
    <location>
        <begin position="523"/>
        <end position="541"/>
    </location>
</feature>
<dbReference type="SUPFAM" id="SSF103473">
    <property type="entry name" value="MFS general substrate transporter"/>
    <property type="match status" value="1"/>
</dbReference>
<reference evidence="8 9" key="1">
    <citation type="submission" date="2016-06" db="EMBL/GenBank/DDBJ databases">
        <title>Evolution of pathogenesis and genome organization in the Tremellales.</title>
        <authorList>
            <person name="Cuomo C."/>
            <person name="Litvintseva A."/>
            <person name="Heitman J."/>
            <person name="Chen Y."/>
            <person name="Sun S."/>
            <person name="Springer D."/>
            <person name="Dromer F."/>
            <person name="Young S."/>
            <person name="Zeng Q."/>
            <person name="Chapman S."/>
            <person name="Gujja S."/>
            <person name="Saif S."/>
            <person name="Birren B."/>
        </authorList>
    </citation>
    <scope>NUCLEOTIDE SEQUENCE [LARGE SCALE GENOMIC DNA]</scope>
    <source>
        <strain evidence="8 9">CBS 6039</strain>
    </source>
</reference>
<comment type="subcellular location">
    <subcellularLocation>
        <location evidence="1">Membrane</location>
        <topology evidence="1">Multi-pass membrane protein</topology>
    </subcellularLocation>
</comment>
<keyword evidence="4 7" id="KW-1133">Transmembrane helix</keyword>